<protein>
    <submittedName>
        <fullName evidence="1">Uncharacterized protein</fullName>
    </submittedName>
</protein>
<name>A0A0F3GXS7_9BACT</name>
<evidence type="ECO:0000313" key="1">
    <source>
        <dbReference type="EMBL" id="KJU86675.1"/>
    </source>
</evidence>
<dbReference type="Proteomes" id="UP000033423">
    <property type="component" value="Unassembled WGS sequence"/>
</dbReference>
<reference evidence="1 2" key="1">
    <citation type="submission" date="2015-02" db="EMBL/GenBank/DDBJ databases">
        <title>Single-cell genomics of uncultivated deep-branching MTB reveals a conserved set of magnetosome genes.</title>
        <authorList>
            <person name="Kolinko S."/>
            <person name="Richter M."/>
            <person name="Glockner F.O."/>
            <person name="Brachmann A."/>
            <person name="Schuler D."/>
        </authorList>
    </citation>
    <scope>NUCLEOTIDE SEQUENCE [LARGE SCALE GENOMIC DNA]</scope>
    <source>
        <strain evidence="1">TM-1</strain>
    </source>
</reference>
<comment type="caution">
    <text evidence="1">The sequence shown here is derived from an EMBL/GenBank/DDBJ whole genome shotgun (WGS) entry which is preliminary data.</text>
</comment>
<sequence length="71" mass="7379">AVTVRMDGNQTGDMLFDPAGMAYVTLLPAQLAAGRGAFSMTDMPARYIRANLVTLTGGTSPTVTVVCTGVR</sequence>
<feature type="non-terminal residue" evidence="1">
    <location>
        <position position="1"/>
    </location>
</feature>
<evidence type="ECO:0000313" key="2">
    <source>
        <dbReference type="Proteomes" id="UP000033423"/>
    </source>
</evidence>
<dbReference type="AlphaFoldDB" id="A0A0F3GXS7"/>
<proteinExistence type="predicted"/>
<keyword evidence="2" id="KW-1185">Reference proteome</keyword>
<gene>
    <name evidence="1" type="ORF">MBAV_001131</name>
</gene>
<organism evidence="1 2">
    <name type="scientific">Candidatus Magnetobacterium bavaricum</name>
    <dbReference type="NCBI Taxonomy" id="29290"/>
    <lineage>
        <taxon>Bacteria</taxon>
        <taxon>Pseudomonadati</taxon>
        <taxon>Nitrospirota</taxon>
        <taxon>Thermodesulfovibrionia</taxon>
        <taxon>Thermodesulfovibrionales</taxon>
        <taxon>Candidatus Magnetobacteriaceae</taxon>
        <taxon>Candidatus Magnetobacterium</taxon>
    </lineage>
</organism>
<dbReference type="EMBL" id="LACI01000499">
    <property type="protein sequence ID" value="KJU86675.1"/>
    <property type="molecule type" value="Genomic_DNA"/>
</dbReference>
<accession>A0A0F3GXS7</accession>